<protein>
    <submittedName>
        <fullName evidence="1">Uncharacterized protein</fullName>
    </submittedName>
</protein>
<evidence type="ECO:0000313" key="1">
    <source>
        <dbReference type="EMBL" id="KXN66876.1"/>
    </source>
</evidence>
<sequence>MSKSIPINIPTKSKYSQSLAYSLSQSPKELGKSLIQHLSKFKCSGSLPPATGQFILEPIDEHMSTYRKGFESRSLDSDIEFDQIINEGWGTRGDSNKKDLTLKLSLTPNGIRNPGF</sequence>
<name>A0A137NVS9_CONC2</name>
<accession>A0A137NVS9</accession>
<keyword evidence="2" id="KW-1185">Reference proteome</keyword>
<dbReference type="EMBL" id="KQ964681">
    <property type="protein sequence ID" value="KXN66876.1"/>
    <property type="molecule type" value="Genomic_DNA"/>
</dbReference>
<dbReference type="Proteomes" id="UP000070444">
    <property type="component" value="Unassembled WGS sequence"/>
</dbReference>
<dbReference type="AlphaFoldDB" id="A0A137NVS9"/>
<evidence type="ECO:0000313" key="2">
    <source>
        <dbReference type="Proteomes" id="UP000070444"/>
    </source>
</evidence>
<proteinExistence type="predicted"/>
<organism evidence="1 2">
    <name type="scientific">Conidiobolus coronatus (strain ATCC 28846 / CBS 209.66 / NRRL 28638)</name>
    <name type="common">Delacroixia coronata</name>
    <dbReference type="NCBI Taxonomy" id="796925"/>
    <lineage>
        <taxon>Eukaryota</taxon>
        <taxon>Fungi</taxon>
        <taxon>Fungi incertae sedis</taxon>
        <taxon>Zoopagomycota</taxon>
        <taxon>Entomophthoromycotina</taxon>
        <taxon>Entomophthoromycetes</taxon>
        <taxon>Entomophthorales</taxon>
        <taxon>Ancylistaceae</taxon>
        <taxon>Conidiobolus</taxon>
    </lineage>
</organism>
<gene>
    <name evidence="1" type="ORF">CONCODRAFT_73375</name>
</gene>
<reference evidence="1 2" key="1">
    <citation type="journal article" date="2015" name="Genome Biol. Evol.">
        <title>Phylogenomic analyses indicate that early fungi evolved digesting cell walls of algal ancestors of land plants.</title>
        <authorList>
            <person name="Chang Y."/>
            <person name="Wang S."/>
            <person name="Sekimoto S."/>
            <person name="Aerts A.L."/>
            <person name="Choi C."/>
            <person name="Clum A."/>
            <person name="LaButti K.M."/>
            <person name="Lindquist E.A."/>
            <person name="Yee Ngan C."/>
            <person name="Ohm R.A."/>
            <person name="Salamov A.A."/>
            <person name="Grigoriev I.V."/>
            <person name="Spatafora J.W."/>
            <person name="Berbee M.L."/>
        </authorList>
    </citation>
    <scope>NUCLEOTIDE SEQUENCE [LARGE SCALE GENOMIC DNA]</scope>
    <source>
        <strain evidence="1 2">NRRL 28638</strain>
    </source>
</reference>